<sequence>MGDYERVVPMFSEMIRRGATPSRFMFTCVLSSCAALQALDIGRKVHTFAVKLGLGNAFAVANSLINMYGKSGDMETAKVVFDKMRTRSISSWNSMVSLYARHGRIDLAREVFEEMTDRNVISWSAIIAGCNQNNLNHEAVELFSRMLKVHPVAPDDFTLTSALSACAYLEKLEAGKQIHSHIIRTEMPCCGQLGNALVSMYSKCGGIEIARRIVERTMASDLNVISFTALLEGYIKFGDLQAAREIFDMMKHHDVVAWTAMIVGYVQYGFSSEAMDLFRLMIDKGPKPNNYTLAGVLTVCSSLASLDHGKQLHCQAIRSQGLSHSVISALITMYARSGSIAGAKRVFDQIRGHKEGIVSWSSMIIALAQHGQGEEAISLFEEMTSIGLKPDHITYVGVMSACTHAGLVEKGRHYFEQMQIKHMIRPTQSHYSCMIDLFSRAGLLQEAQEFIGMMPIEPDARAWGSLLAACRVQKDEELAKIAAEKILAINPDSSGAYSALANVYSACGRWDDAGKTWKLMRDKGVKKEQGYSWINNEQGSCLWS</sequence>
<dbReference type="Pfam" id="PF01535">
    <property type="entry name" value="PPR"/>
    <property type="match status" value="5"/>
</dbReference>
<protein>
    <recommendedName>
        <fullName evidence="5">Pentatricopeptide repeat-containing protein</fullName>
    </recommendedName>
</protein>
<dbReference type="PROSITE" id="PS51375">
    <property type="entry name" value="PPR"/>
    <property type="match status" value="5"/>
</dbReference>
<dbReference type="GO" id="GO:0003723">
    <property type="term" value="F:RNA binding"/>
    <property type="evidence" value="ECO:0007669"/>
    <property type="project" value="InterPro"/>
</dbReference>
<keyword evidence="4" id="KW-1185">Reference proteome</keyword>
<evidence type="ECO:0000256" key="2">
    <source>
        <dbReference type="PROSITE-ProRule" id="PRU00708"/>
    </source>
</evidence>
<dbReference type="GO" id="GO:0009451">
    <property type="term" value="P:RNA modification"/>
    <property type="evidence" value="ECO:0007669"/>
    <property type="project" value="InterPro"/>
</dbReference>
<evidence type="ECO:0000256" key="1">
    <source>
        <dbReference type="ARBA" id="ARBA00022737"/>
    </source>
</evidence>
<dbReference type="NCBIfam" id="TIGR00756">
    <property type="entry name" value="PPR"/>
    <property type="match status" value="7"/>
</dbReference>
<dbReference type="Pfam" id="PF13812">
    <property type="entry name" value="PPR_3"/>
    <property type="match status" value="1"/>
</dbReference>
<dbReference type="Gene3D" id="1.25.40.10">
    <property type="entry name" value="Tetratricopeptide repeat domain"/>
    <property type="match status" value="3"/>
</dbReference>
<feature type="repeat" description="PPR" evidence="2">
    <location>
        <begin position="254"/>
        <end position="288"/>
    </location>
</feature>
<dbReference type="FunFam" id="1.25.40.10:FF:000285">
    <property type="entry name" value="Pentatricopeptide repeat-containing protein, chloroplastic"/>
    <property type="match status" value="1"/>
</dbReference>
<dbReference type="Pfam" id="PF20431">
    <property type="entry name" value="E_motif"/>
    <property type="match status" value="1"/>
</dbReference>
<dbReference type="InterPro" id="IPR046848">
    <property type="entry name" value="E_motif"/>
</dbReference>
<feature type="repeat" description="PPR" evidence="2">
    <location>
        <begin position="356"/>
        <end position="390"/>
    </location>
</feature>
<gene>
    <name evidence="3" type="ORF">Cni_G00840</name>
</gene>
<feature type="repeat" description="PPR" evidence="2">
    <location>
        <begin position="223"/>
        <end position="253"/>
    </location>
</feature>
<name>A0AAQ3JLK9_9LILI</name>
<dbReference type="Proteomes" id="UP001327560">
    <property type="component" value="Chromosome 1"/>
</dbReference>
<reference evidence="3 4" key="1">
    <citation type="submission" date="2023-10" db="EMBL/GenBank/DDBJ databases">
        <title>Chromosome-scale genome assembly provides insights into flower coloration mechanisms of Canna indica.</title>
        <authorList>
            <person name="Li C."/>
        </authorList>
    </citation>
    <scope>NUCLEOTIDE SEQUENCE [LARGE SCALE GENOMIC DNA]</scope>
    <source>
        <tissue evidence="3">Flower</tissue>
    </source>
</reference>
<dbReference type="SUPFAM" id="SSF48452">
    <property type="entry name" value="TPR-like"/>
    <property type="match status" value="2"/>
</dbReference>
<feature type="repeat" description="PPR" evidence="2">
    <location>
        <begin position="88"/>
        <end position="122"/>
    </location>
</feature>
<evidence type="ECO:0000313" key="3">
    <source>
        <dbReference type="EMBL" id="WOK92149.1"/>
    </source>
</evidence>
<accession>A0AAQ3JLK9</accession>
<dbReference type="InterPro" id="IPR011990">
    <property type="entry name" value="TPR-like_helical_dom_sf"/>
</dbReference>
<evidence type="ECO:0008006" key="5">
    <source>
        <dbReference type="Google" id="ProtNLM"/>
    </source>
</evidence>
<dbReference type="InterPro" id="IPR002885">
    <property type="entry name" value="PPR_rpt"/>
</dbReference>
<dbReference type="Pfam" id="PF13041">
    <property type="entry name" value="PPR_2"/>
    <property type="match status" value="2"/>
</dbReference>
<proteinExistence type="predicted"/>
<dbReference type="FunFam" id="1.25.40.10:FF:000158">
    <property type="entry name" value="pentatricopeptide repeat-containing protein At2g33680"/>
    <property type="match status" value="1"/>
</dbReference>
<organism evidence="3 4">
    <name type="scientific">Canna indica</name>
    <name type="common">Indian-shot</name>
    <dbReference type="NCBI Taxonomy" id="4628"/>
    <lineage>
        <taxon>Eukaryota</taxon>
        <taxon>Viridiplantae</taxon>
        <taxon>Streptophyta</taxon>
        <taxon>Embryophyta</taxon>
        <taxon>Tracheophyta</taxon>
        <taxon>Spermatophyta</taxon>
        <taxon>Magnoliopsida</taxon>
        <taxon>Liliopsida</taxon>
        <taxon>Zingiberales</taxon>
        <taxon>Cannaceae</taxon>
        <taxon>Canna</taxon>
    </lineage>
</organism>
<dbReference type="GO" id="GO:0099402">
    <property type="term" value="P:plant organ development"/>
    <property type="evidence" value="ECO:0007669"/>
    <property type="project" value="UniProtKB-ARBA"/>
</dbReference>
<dbReference type="AlphaFoldDB" id="A0AAQ3JLK9"/>
<keyword evidence="1" id="KW-0677">Repeat</keyword>
<dbReference type="PANTHER" id="PTHR47926:SF519">
    <property type="entry name" value="DYW DOMAIN-CONTAINING PROTEIN"/>
    <property type="match status" value="1"/>
</dbReference>
<feature type="repeat" description="PPR" evidence="2">
    <location>
        <begin position="493"/>
        <end position="527"/>
    </location>
</feature>
<dbReference type="FunFam" id="1.25.40.10:FF:000348">
    <property type="entry name" value="Pentatricopeptide repeat-containing protein chloroplastic"/>
    <property type="match status" value="1"/>
</dbReference>
<dbReference type="EMBL" id="CP136890">
    <property type="protein sequence ID" value="WOK92149.1"/>
    <property type="molecule type" value="Genomic_DNA"/>
</dbReference>
<dbReference type="InterPro" id="IPR046960">
    <property type="entry name" value="PPR_At4g14850-like_plant"/>
</dbReference>
<dbReference type="PANTHER" id="PTHR47926">
    <property type="entry name" value="PENTATRICOPEPTIDE REPEAT-CONTAINING PROTEIN"/>
    <property type="match status" value="1"/>
</dbReference>
<evidence type="ECO:0000313" key="4">
    <source>
        <dbReference type="Proteomes" id="UP001327560"/>
    </source>
</evidence>